<keyword evidence="1" id="KW-0732">Signal</keyword>
<dbReference type="EMBL" id="JACXWD010000097">
    <property type="protein sequence ID" value="MBD3869484.1"/>
    <property type="molecule type" value="Genomic_DNA"/>
</dbReference>
<evidence type="ECO:0000313" key="2">
    <source>
        <dbReference type="EMBL" id="MBD3869484.1"/>
    </source>
</evidence>
<name>A0A8J6Y4T5_9BACT</name>
<dbReference type="Proteomes" id="UP000648239">
    <property type="component" value="Unassembled WGS sequence"/>
</dbReference>
<reference evidence="2 3" key="1">
    <citation type="submission" date="2020-08" db="EMBL/GenBank/DDBJ databases">
        <title>Acidobacteriota in marine sediments use diverse sulfur dissimilation pathways.</title>
        <authorList>
            <person name="Wasmund K."/>
        </authorList>
    </citation>
    <scope>NUCLEOTIDE SEQUENCE [LARGE SCALE GENOMIC DNA]</scope>
    <source>
        <strain evidence="2">MAG AM4</strain>
    </source>
</reference>
<gene>
    <name evidence="2" type="ORF">IFK94_15285</name>
</gene>
<evidence type="ECO:0000256" key="1">
    <source>
        <dbReference type="SAM" id="SignalP"/>
    </source>
</evidence>
<evidence type="ECO:0000313" key="3">
    <source>
        <dbReference type="Proteomes" id="UP000648239"/>
    </source>
</evidence>
<feature type="signal peptide" evidence="1">
    <location>
        <begin position="1"/>
        <end position="24"/>
    </location>
</feature>
<feature type="chain" id="PRO_5035212509" evidence="1">
    <location>
        <begin position="25"/>
        <end position="218"/>
    </location>
</feature>
<sequence length="218" mass="23721">MKRIAWILAAFVVVCLVMPSAALALGPVDVDAKAMYWLGELDIDGDSDDMDGVGLDLDLWFTDKLGATLMYYPTSGGGMLDGLDMDYMSLDLKWKVYAPEGGSYVAVGAGYQDNELSDMFESFDTSGFRVFVDGVVDFNETIQGYASYVFLPSLDSIDDSFVDDGDGSEYELGVRFNVAKVDIYAGYRAHNMSFDALFGGPAIDIDNDGFVAGVGFRF</sequence>
<comment type="caution">
    <text evidence="2">The sequence shown here is derived from an EMBL/GenBank/DDBJ whole genome shotgun (WGS) entry which is preliminary data.</text>
</comment>
<dbReference type="SUPFAM" id="SSF56935">
    <property type="entry name" value="Porins"/>
    <property type="match status" value="1"/>
</dbReference>
<protein>
    <submittedName>
        <fullName evidence="2">Outer membrane beta-barrel protein</fullName>
    </submittedName>
</protein>
<organism evidence="2 3">
    <name type="scientific">Candidatus Polarisedimenticola svalbardensis</name>
    <dbReference type="NCBI Taxonomy" id="2886004"/>
    <lineage>
        <taxon>Bacteria</taxon>
        <taxon>Pseudomonadati</taxon>
        <taxon>Acidobacteriota</taxon>
        <taxon>Candidatus Polarisedimenticolia</taxon>
        <taxon>Candidatus Polarisedimenticolales</taxon>
        <taxon>Candidatus Polarisedimenticolaceae</taxon>
        <taxon>Candidatus Polarisedimenticola</taxon>
    </lineage>
</organism>
<proteinExistence type="predicted"/>
<accession>A0A8J6Y4T5</accession>
<dbReference type="AlphaFoldDB" id="A0A8J6Y4T5"/>